<evidence type="ECO:0000256" key="1">
    <source>
        <dbReference type="ARBA" id="ARBA00023270"/>
    </source>
</evidence>
<dbReference type="GO" id="GO:0004801">
    <property type="term" value="F:transaldolase activity"/>
    <property type="evidence" value="ECO:0007669"/>
    <property type="project" value="UniProtKB-EC"/>
</dbReference>
<dbReference type="SUPFAM" id="SSF51569">
    <property type="entry name" value="Aldolase"/>
    <property type="match status" value="1"/>
</dbReference>
<dbReference type="Pfam" id="PF00923">
    <property type="entry name" value="TAL_FSA"/>
    <property type="match status" value="1"/>
</dbReference>
<accession>A0ABR7U4Y0</accession>
<proteinExistence type="predicted"/>
<keyword evidence="1" id="KW-0704">Schiff base</keyword>
<keyword evidence="3" id="KW-1185">Reference proteome</keyword>
<dbReference type="EC" id="2.2.1.2" evidence="2"/>
<sequence>MNAPSIDALNIKIFGDGADLATIQRTSLDPRIKGFTTNPSLMRAAGVGDYRTFGCAALQMVRDRPICFEVLGDDLATITHEAREIASWGPNVYVKLPVTTTRGEFCGPAIAELAREGVKVNVTAILTLSQVELVRDVLDATTPAIVSVFAGRIADTGRDPVAMMSEALDILADRPAAQLLWASPRELLNLFQADAIGCHIITLSADLLKKFDLVGKDLDVYSRETVAMFRNDALAAGYELSPRKPARKRVVGRNDR</sequence>
<dbReference type="RefSeq" id="WP_188102542.1">
    <property type="nucleotide sequence ID" value="NZ_JAANIH010000027.1"/>
</dbReference>
<dbReference type="EMBL" id="JAATTO010000014">
    <property type="protein sequence ID" value="MBC9978873.1"/>
    <property type="molecule type" value="Genomic_DNA"/>
</dbReference>
<reference evidence="2 3" key="1">
    <citation type="journal article" date="2020" name="Arch. Microbiol.">
        <title>Bradyrhizobium campsiandrae sp. nov., a nitrogen-fixing bacterial strain isolated from a native leguminous tree from the Amazon adapted to flooded conditions.</title>
        <authorList>
            <person name="Cabral Michel D."/>
            <person name="Martins da Costa E."/>
            <person name="Azarias Guimaraes A."/>
            <person name="Soares de Carvalho T."/>
            <person name="Santos de Castro Caputo P."/>
            <person name="Willems A."/>
            <person name="de Souza Moreira F.M."/>
        </authorList>
    </citation>
    <scope>NUCLEOTIDE SEQUENCE [LARGE SCALE GENOMIC DNA]</scope>
    <source>
        <strain evidence="3">INPA 384B</strain>
    </source>
</reference>
<dbReference type="Proteomes" id="UP000639516">
    <property type="component" value="Unassembled WGS sequence"/>
</dbReference>
<organism evidence="2 3">
    <name type="scientific">Bradyrhizobium campsiandrae</name>
    <dbReference type="NCBI Taxonomy" id="1729892"/>
    <lineage>
        <taxon>Bacteria</taxon>
        <taxon>Pseudomonadati</taxon>
        <taxon>Pseudomonadota</taxon>
        <taxon>Alphaproteobacteria</taxon>
        <taxon>Hyphomicrobiales</taxon>
        <taxon>Nitrobacteraceae</taxon>
        <taxon>Bradyrhizobium</taxon>
    </lineage>
</organism>
<dbReference type="PANTHER" id="PTHR10683:SF40">
    <property type="entry name" value="FRUCTOSE-6-PHOSPHATE ALDOLASE 1-RELATED"/>
    <property type="match status" value="1"/>
</dbReference>
<name>A0ABR7U4Y0_9BRAD</name>
<dbReference type="InterPro" id="IPR013785">
    <property type="entry name" value="Aldolase_TIM"/>
</dbReference>
<dbReference type="PANTHER" id="PTHR10683">
    <property type="entry name" value="TRANSALDOLASE"/>
    <property type="match status" value="1"/>
</dbReference>
<dbReference type="InterPro" id="IPR011861">
    <property type="entry name" value="Transald_staph-type"/>
</dbReference>
<evidence type="ECO:0000313" key="2">
    <source>
        <dbReference type="EMBL" id="MBC9978873.1"/>
    </source>
</evidence>
<keyword evidence="2" id="KW-0808">Transferase</keyword>
<evidence type="ECO:0000313" key="3">
    <source>
        <dbReference type="Proteomes" id="UP000639516"/>
    </source>
</evidence>
<dbReference type="InterPro" id="IPR001585">
    <property type="entry name" value="TAL/FSA"/>
</dbReference>
<protein>
    <submittedName>
        <fullName evidence="2">Transaldolase</fullName>
        <ecNumber evidence="2">2.2.1.2</ecNumber>
    </submittedName>
</protein>
<dbReference type="NCBIfam" id="TIGR02134">
    <property type="entry name" value="transald_staph"/>
    <property type="match status" value="1"/>
</dbReference>
<comment type="caution">
    <text evidence="2">The sequence shown here is derived from an EMBL/GenBank/DDBJ whole genome shotgun (WGS) entry which is preliminary data.</text>
</comment>
<gene>
    <name evidence="2" type="ORF">HA482_11700</name>
</gene>
<dbReference type="Gene3D" id="3.20.20.70">
    <property type="entry name" value="Aldolase class I"/>
    <property type="match status" value="1"/>
</dbReference>